<dbReference type="InterPro" id="IPR009060">
    <property type="entry name" value="UBA-like_sf"/>
</dbReference>
<evidence type="ECO:0000259" key="4">
    <source>
        <dbReference type="PROSITE" id="PS50115"/>
    </source>
</evidence>
<dbReference type="Gene3D" id="1.10.220.150">
    <property type="entry name" value="Arf GTPase activating protein"/>
    <property type="match status" value="1"/>
</dbReference>
<feature type="domain" description="Arf-GAP" evidence="4">
    <location>
        <begin position="14"/>
        <end position="123"/>
    </location>
</feature>
<gene>
    <name evidence="5" type="ORF">PG996_002121</name>
</gene>
<evidence type="ECO:0000313" key="5">
    <source>
        <dbReference type="EMBL" id="KAK8083340.1"/>
    </source>
</evidence>
<sequence>MASLISKRQQARNEKALQDLMHSVPGNKLCADCGSRNPGWASWSLGIFLCMRCASIHRKLGTHISKVKSLSMDGWTNDQVDNMRKIGNVTSNKIYNPQNKKPPVPIDADEADSAMERFIRSKYAQVPSANAGRPGRSRSVVSDEGTPPPLPPKTGSKFFKTGSIFRSRKTSESQQGPRSPVSDLRNKPSKVFGASVQPDTIDDTAQKLSQLREMGFADDKRNAMVLKGVNGNLEKTIEALVRLGEGGGASPGLTTPRAEAFPPQTSHSLGPPPRTPTSRSMSGLSPAVSPASNNPWDMPPAQPQSSQSTGTLPNRNPFLSTNPFGMPAQQAEFTLNQSLQNLSLAPAQQPQQLFPHHTGGLPVSQPVQQPLYQQSMTPPIPQNQNFASVSFNNNQTYPQPAAQPVQNSYNPFLQAPGGQQQQQNLSLNTSNMQNQGAYANNPFARSPTRITSPTLGQIPEQAQQNYYASPQSLYGNNPFLAMNQTGQQMAYGQPQQPQQQQQPQQLQQQPQMQPQQQQGFDQMFYQTQQPQQPQQQQMPQAQAQWHDKASIMALYNYPSLAPTPAQQPQEQAPQSAALAPAAEPQAAPQSQQQQPQRSVSTPLPGNKNPFLNGSMGPAPAYAPAAPNPMSGGGGSARSRESMNLGMEMSWNNGRHSPDAFASLSSRTG</sequence>
<feature type="compositionally biased region" description="Low complexity" evidence="2">
    <location>
        <begin position="617"/>
        <end position="628"/>
    </location>
</feature>
<dbReference type="PROSITE" id="PS50115">
    <property type="entry name" value="ARFGAP"/>
    <property type="match status" value="1"/>
</dbReference>
<feature type="region of interest" description="Disordered" evidence="2">
    <location>
        <begin position="247"/>
        <end position="325"/>
    </location>
</feature>
<feature type="region of interest" description="Disordered" evidence="2">
    <location>
        <begin position="123"/>
        <end position="196"/>
    </location>
</feature>
<feature type="region of interest" description="Disordered" evidence="2">
    <location>
        <begin position="488"/>
        <end position="519"/>
    </location>
</feature>
<dbReference type="InterPro" id="IPR038508">
    <property type="entry name" value="ArfGAP_dom_sf"/>
</dbReference>
<dbReference type="SUPFAM" id="SSF46934">
    <property type="entry name" value="UBA-like"/>
    <property type="match status" value="1"/>
</dbReference>
<organism evidence="5 6">
    <name type="scientific">Apiospora saccharicola</name>
    <dbReference type="NCBI Taxonomy" id="335842"/>
    <lineage>
        <taxon>Eukaryota</taxon>
        <taxon>Fungi</taxon>
        <taxon>Dikarya</taxon>
        <taxon>Ascomycota</taxon>
        <taxon>Pezizomycotina</taxon>
        <taxon>Sordariomycetes</taxon>
        <taxon>Xylariomycetidae</taxon>
        <taxon>Amphisphaeriales</taxon>
        <taxon>Apiosporaceae</taxon>
        <taxon>Apiospora</taxon>
    </lineage>
</organism>
<dbReference type="SUPFAM" id="SSF57863">
    <property type="entry name" value="ArfGap/RecO-like zinc finger"/>
    <property type="match status" value="1"/>
</dbReference>
<dbReference type="PROSITE" id="PS50030">
    <property type="entry name" value="UBA"/>
    <property type="match status" value="1"/>
</dbReference>
<keyword evidence="1" id="KW-0863">Zinc-finger</keyword>
<dbReference type="SMART" id="SM00105">
    <property type="entry name" value="ArfGap"/>
    <property type="match status" value="1"/>
</dbReference>
<name>A0ABR1WIL5_9PEZI</name>
<accession>A0ABR1WIL5</accession>
<dbReference type="PANTHER" id="PTHR45705">
    <property type="entry name" value="FI20236P1"/>
    <property type="match status" value="1"/>
</dbReference>
<dbReference type="InterPro" id="IPR001164">
    <property type="entry name" value="ArfGAP_dom"/>
</dbReference>
<feature type="region of interest" description="Disordered" evidence="2">
    <location>
        <begin position="559"/>
        <end position="668"/>
    </location>
</feature>
<feature type="domain" description="UBA" evidence="3">
    <location>
        <begin position="200"/>
        <end position="243"/>
    </location>
</feature>
<dbReference type="Proteomes" id="UP001446871">
    <property type="component" value="Unassembled WGS sequence"/>
</dbReference>
<feature type="region of interest" description="Disordered" evidence="2">
    <location>
        <begin position="373"/>
        <end position="401"/>
    </location>
</feature>
<dbReference type="EMBL" id="JAQQWM010000001">
    <property type="protein sequence ID" value="KAK8083340.1"/>
    <property type="molecule type" value="Genomic_DNA"/>
</dbReference>
<dbReference type="CDD" id="cd08204">
    <property type="entry name" value="ArfGap"/>
    <property type="match status" value="1"/>
</dbReference>
<keyword evidence="1" id="KW-0862">Zinc</keyword>
<protein>
    <recommendedName>
        <fullName evidence="7">Arf-GAP domain-containing protein</fullName>
    </recommendedName>
</protein>
<feature type="compositionally biased region" description="Polar residues" evidence="2">
    <location>
        <begin position="303"/>
        <end position="323"/>
    </location>
</feature>
<dbReference type="Pfam" id="PF01412">
    <property type="entry name" value="ArfGap"/>
    <property type="match status" value="1"/>
</dbReference>
<dbReference type="InterPro" id="IPR037278">
    <property type="entry name" value="ARFGAP/RecO"/>
</dbReference>
<reference evidence="5 6" key="1">
    <citation type="submission" date="2023-01" db="EMBL/GenBank/DDBJ databases">
        <title>Analysis of 21 Apiospora genomes using comparative genomics revels a genus with tremendous synthesis potential of carbohydrate active enzymes and secondary metabolites.</title>
        <authorList>
            <person name="Sorensen T."/>
        </authorList>
    </citation>
    <scope>NUCLEOTIDE SEQUENCE [LARGE SCALE GENOMIC DNA]</scope>
    <source>
        <strain evidence="5 6">CBS 83171</strain>
    </source>
</reference>
<dbReference type="PANTHER" id="PTHR45705:SF7">
    <property type="entry name" value="ACTIVATING PROTEIN FOR ARF, PUTATIVE (AFU_ORTHOLOGUE AFUA_4G09120)-RELATED"/>
    <property type="match status" value="1"/>
</dbReference>
<feature type="compositionally biased region" description="Low complexity" evidence="2">
    <location>
        <begin position="526"/>
        <end position="544"/>
    </location>
</feature>
<dbReference type="Gene3D" id="1.10.8.10">
    <property type="entry name" value="DNA helicase RuvA subunit, C-terminal domain"/>
    <property type="match status" value="1"/>
</dbReference>
<evidence type="ECO:0000259" key="3">
    <source>
        <dbReference type="PROSITE" id="PS50030"/>
    </source>
</evidence>
<feature type="compositionally biased region" description="Low complexity" evidence="2">
    <location>
        <begin position="560"/>
        <end position="596"/>
    </location>
</feature>
<dbReference type="InterPro" id="IPR015940">
    <property type="entry name" value="UBA"/>
</dbReference>
<evidence type="ECO:0008006" key="7">
    <source>
        <dbReference type="Google" id="ProtNLM"/>
    </source>
</evidence>
<keyword evidence="6" id="KW-1185">Reference proteome</keyword>
<evidence type="ECO:0000256" key="2">
    <source>
        <dbReference type="SAM" id="MobiDB-lite"/>
    </source>
</evidence>
<evidence type="ECO:0000313" key="6">
    <source>
        <dbReference type="Proteomes" id="UP001446871"/>
    </source>
</evidence>
<feature type="region of interest" description="Disordered" evidence="2">
    <location>
        <begin position="526"/>
        <end position="545"/>
    </location>
</feature>
<dbReference type="PRINTS" id="PR00405">
    <property type="entry name" value="REVINTRACTNG"/>
</dbReference>
<dbReference type="InterPro" id="IPR051718">
    <property type="entry name" value="ARF_GTPase-activating"/>
</dbReference>
<evidence type="ECO:0000256" key="1">
    <source>
        <dbReference type="PROSITE-ProRule" id="PRU00288"/>
    </source>
</evidence>
<keyword evidence="1" id="KW-0479">Metal-binding</keyword>
<proteinExistence type="predicted"/>
<comment type="caution">
    <text evidence="5">The sequence shown here is derived from an EMBL/GenBank/DDBJ whole genome shotgun (WGS) entry which is preliminary data.</text>
</comment>